<evidence type="ECO:0000256" key="2">
    <source>
        <dbReference type="ARBA" id="ARBA00004202"/>
    </source>
</evidence>
<dbReference type="Pfam" id="PF08352">
    <property type="entry name" value="oligo_HPY"/>
    <property type="match status" value="1"/>
</dbReference>
<comment type="similarity">
    <text evidence="11">Belongs to the binding-protein-dependent transport system permease family.</text>
</comment>
<proteinExistence type="inferred from homology"/>
<dbReference type="InterPro" id="IPR017871">
    <property type="entry name" value="ABC_transporter-like_CS"/>
</dbReference>
<sequence length="641" mass="68512">MTDVAVNPPPAAESPRFVKRLLRRRLALACLAYLAIVVLVAIVAPILLPDAAGQQAGDLALVRQGPSAEHLLGTDTLGRDVLTRLLVGTQVTILGVVEGLLVTALLGVPLGLLAGYFGGRVDRAVMWGADIFLSIPAIVVVLMVLSVFRQSMLAGMITFGVLVSPALMRVVRSAVLPIRNELYISAARVAGLSRTYILTRHVLPRVAGPIVVQLSLLGALALLVQTGLAFLGLLVEAPAPSWGGMVADGAKVIVLDPWLIWPPGIAIAASILVFGLLGDSVRDAMTEAWASPVARRRVSNSKAGESREDPERTGSEALLSIRGLAVSFRRPGGSAVQVVRDAELDIKHGEVLGVVGESGCGKSATAMAVLGLLPSGGAIDGGSILFEGRDLASLNENELHDIRGRGIGLVSQEPMVAFDPTYRVGWQIGEVVRCHHGSRMSRQAVKDYVLELLRQVNLPDPASVARRYPHELSGGMAQRVAIARALAGEPKLLIADEPTTALDVTVQAEILDLLRTLRAERRMAILLITHDWGVVADICDRAVVLYAGEVVEQAALGPIVAEPLHPYTRALLATNPQGRHTGRFLPTIPGTVPRPDEWPQGCHFRTRCDLSTPQCAAQPVELEEIGDERKTRCIHHHVLRK</sequence>
<dbReference type="SUPFAM" id="SSF161098">
    <property type="entry name" value="MetI-like"/>
    <property type="match status" value="1"/>
</dbReference>
<evidence type="ECO:0000256" key="7">
    <source>
        <dbReference type="ARBA" id="ARBA00022741"/>
    </source>
</evidence>
<dbReference type="SUPFAM" id="SSF52540">
    <property type="entry name" value="P-loop containing nucleoside triphosphate hydrolases"/>
    <property type="match status" value="1"/>
</dbReference>
<dbReference type="PANTHER" id="PTHR43297:SF2">
    <property type="entry name" value="DIPEPTIDE TRANSPORT ATP-BINDING PROTEIN DPPD"/>
    <property type="match status" value="1"/>
</dbReference>
<dbReference type="CDD" id="cd03257">
    <property type="entry name" value="ABC_NikE_OppD_transporters"/>
    <property type="match status" value="1"/>
</dbReference>
<dbReference type="EMBL" id="QZFV01000088">
    <property type="protein sequence ID" value="RJQ84176.1"/>
    <property type="molecule type" value="Genomic_DNA"/>
</dbReference>
<dbReference type="CDD" id="cd06261">
    <property type="entry name" value="TM_PBP2"/>
    <property type="match status" value="1"/>
</dbReference>
<evidence type="ECO:0000256" key="10">
    <source>
        <dbReference type="ARBA" id="ARBA00023136"/>
    </source>
</evidence>
<dbReference type="Pfam" id="PF00528">
    <property type="entry name" value="BPD_transp_1"/>
    <property type="match status" value="1"/>
</dbReference>
<dbReference type="InterPro" id="IPR000515">
    <property type="entry name" value="MetI-like"/>
</dbReference>
<feature type="transmembrane region" description="Helical" evidence="11">
    <location>
        <begin position="124"/>
        <end position="145"/>
    </location>
</feature>
<dbReference type="Proteomes" id="UP000285112">
    <property type="component" value="Unassembled WGS sequence"/>
</dbReference>
<dbReference type="InterPro" id="IPR013563">
    <property type="entry name" value="Oligopep_ABC_C"/>
</dbReference>
<dbReference type="PROSITE" id="PS50893">
    <property type="entry name" value="ABC_TRANSPORTER_2"/>
    <property type="match status" value="1"/>
</dbReference>
<comment type="subcellular location">
    <subcellularLocation>
        <location evidence="11">Cell membrane</location>
        <topology evidence="11">Multi-pass membrane protein</topology>
    </subcellularLocation>
    <subcellularLocation>
        <location evidence="2">Cell membrane</location>
        <topology evidence="2">Peripheral membrane protein</topology>
    </subcellularLocation>
    <subcellularLocation>
        <location evidence="1">Membrane</location>
        <topology evidence="1">Multi-pass membrane protein</topology>
    </subcellularLocation>
</comment>
<dbReference type="InterPro" id="IPR050388">
    <property type="entry name" value="ABC_Ni/Peptide_Import"/>
</dbReference>
<dbReference type="SMART" id="SM00382">
    <property type="entry name" value="AAA"/>
    <property type="match status" value="1"/>
</dbReference>
<dbReference type="Pfam" id="PF00005">
    <property type="entry name" value="ABC_tran"/>
    <property type="match status" value="1"/>
</dbReference>
<dbReference type="RefSeq" id="WP_120024461.1">
    <property type="nucleotide sequence ID" value="NZ_QZFV01000088.1"/>
</dbReference>
<evidence type="ECO:0000256" key="5">
    <source>
        <dbReference type="ARBA" id="ARBA00022475"/>
    </source>
</evidence>
<keyword evidence="5" id="KW-1003">Cell membrane</keyword>
<keyword evidence="7" id="KW-0547">Nucleotide-binding</keyword>
<feature type="transmembrane region" description="Helical" evidence="11">
    <location>
        <begin position="258"/>
        <end position="277"/>
    </location>
</feature>
<keyword evidence="8 14" id="KW-0067">ATP-binding</keyword>
<dbReference type="Gene3D" id="3.40.50.300">
    <property type="entry name" value="P-loop containing nucleotide triphosphate hydrolases"/>
    <property type="match status" value="1"/>
</dbReference>
<dbReference type="InterPro" id="IPR035906">
    <property type="entry name" value="MetI-like_sf"/>
</dbReference>
<accession>A0A419I2I6</accession>
<evidence type="ECO:0000313" key="14">
    <source>
        <dbReference type="EMBL" id="RJQ84176.1"/>
    </source>
</evidence>
<keyword evidence="6 11" id="KW-0812">Transmembrane</keyword>
<evidence type="ECO:0000256" key="11">
    <source>
        <dbReference type="RuleBase" id="RU363032"/>
    </source>
</evidence>
<feature type="transmembrane region" description="Helical" evidence="11">
    <location>
        <begin position="210"/>
        <end position="235"/>
    </location>
</feature>
<dbReference type="Pfam" id="PF12911">
    <property type="entry name" value="OppC_N"/>
    <property type="match status" value="1"/>
</dbReference>
<feature type="domain" description="ABC transporter" evidence="12">
    <location>
        <begin position="321"/>
        <end position="572"/>
    </location>
</feature>
<dbReference type="GO" id="GO:0005886">
    <property type="term" value="C:plasma membrane"/>
    <property type="evidence" value="ECO:0007669"/>
    <property type="project" value="UniProtKB-SubCell"/>
</dbReference>
<dbReference type="OrthoDB" id="3327300at2"/>
<evidence type="ECO:0000259" key="13">
    <source>
        <dbReference type="PROSITE" id="PS50928"/>
    </source>
</evidence>
<evidence type="ECO:0000259" key="12">
    <source>
        <dbReference type="PROSITE" id="PS50893"/>
    </source>
</evidence>
<dbReference type="PANTHER" id="PTHR43297">
    <property type="entry name" value="OLIGOPEPTIDE TRANSPORT ATP-BINDING PROTEIN APPD"/>
    <property type="match status" value="1"/>
</dbReference>
<evidence type="ECO:0000313" key="15">
    <source>
        <dbReference type="Proteomes" id="UP000285112"/>
    </source>
</evidence>
<name>A0A419I2I6_9PSEU</name>
<dbReference type="InterPro" id="IPR003593">
    <property type="entry name" value="AAA+_ATPase"/>
</dbReference>
<comment type="similarity">
    <text evidence="3">Belongs to the ABC transporter superfamily.</text>
</comment>
<gene>
    <name evidence="14" type="ORF">D5S19_17745</name>
</gene>
<feature type="transmembrane region" description="Helical" evidence="11">
    <location>
        <begin position="91"/>
        <end position="117"/>
    </location>
</feature>
<dbReference type="GO" id="GO:0016887">
    <property type="term" value="F:ATP hydrolysis activity"/>
    <property type="evidence" value="ECO:0007669"/>
    <property type="project" value="InterPro"/>
</dbReference>
<dbReference type="PROSITE" id="PS50928">
    <property type="entry name" value="ABC_TM1"/>
    <property type="match status" value="1"/>
</dbReference>
<keyword evidence="15" id="KW-1185">Reference proteome</keyword>
<dbReference type="AlphaFoldDB" id="A0A419I2I6"/>
<evidence type="ECO:0000256" key="4">
    <source>
        <dbReference type="ARBA" id="ARBA00022448"/>
    </source>
</evidence>
<dbReference type="InterPro" id="IPR003439">
    <property type="entry name" value="ABC_transporter-like_ATP-bd"/>
</dbReference>
<evidence type="ECO:0000256" key="3">
    <source>
        <dbReference type="ARBA" id="ARBA00005417"/>
    </source>
</evidence>
<comment type="caution">
    <text evidence="14">The sequence shown here is derived from an EMBL/GenBank/DDBJ whole genome shotgun (WGS) entry which is preliminary data.</text>
</comment>
<dbReference type="PROSITE" id="PS00211">
    <property type="entry name" value="ABC_TRANSPORTER_1"/>
    <property type="match status" value="1"/>
</dbReference>
<dbReference type="GO" id="GO:0015833">
    <property type="term" value="P:peptide transport"/>
    <property type="evidence" value="ECO:0007669"/>
    <property type="project" value="InterPro"/>
</dbReference>
<feature type="transmembrane region" description="Helical" evidence="11">
    <location>
        <begin position="151"/>
        <end position="171"/>
    </location>
</feature>
<organism evidence="14 15">
    <name type="scientific">Amycolatopsis panacis</name>
    <dbReference type="NCBI Taxonomy" id="2340917"/>
    <lineage>
        <taxon>Bacteria</taxon>
        <taxon>Bacillati</taxon>
        <taxon>Actinomycetota</taxon>
        <taxon>Actinomycetes</taxon>
        <taxon>Pseudonocardiales</taxon>
        <taxon>Pseudonocardiaceae</taxon>
        <taxon>Amycolatopsis</taxon>
    </lineage>
</organism>
<feature type="domain" description="ABC transmembrane type-1" evidence="13">
    <location>
        <begin position="89"/>
        <end position="278"/>
    </location>
</feature>
<keyword evidence="9 11" id="KW-1133">Transmembrane helix</keyword>
<reference evidence="14 15" key="1">
    <citation type="submission" date="2018-09" db="EMBL/GenBank/DDBJ databases">
        <title>YIM PH 21725 draft genome.</title>
        <authorList>
            <person name="Miao C."/>
        </authorList>
    </citation>
    <scope>NUCLEOTIDE SEQUENCE [LARGE SCALE GENOMIC DNA]</scope>
    <source>
        <strain evidence="15">YIM PH21725</strain>
    </source>
</reference>
<keyword evidence="10 11" id="KW-0472">Membrane</keyword>
<protein>
    <submittedName>
        <fullName evidence="14">ATP-binding cassette domain-containing protein</fullName>
    </submittedName>
</protein>
<keyword evidence="4 11" id="KW-0813">Transport</keyword>
<dbReference type="NCBIfam" id="TIGR01727">
    <property type="entry name" value="oligo_HPY"/>
    <property type="match status" value="1"/>
</dbReference>
<dbReference type="GO" id="GO:0005524">
    <property type="term" value="F:ATP binding"/>
    <property type="evidence" value="ECO:0007669"/>
    <property type="project" value="UniProtKB-KW"/>
</dbReference>
<dbReference type="Gene3D" id="1.10.3720.10">
    <property type="entry name" value="MetI-like"/>
    <property type="match status" value="1"/>
</dbReference>
<dbReference type="GO" id="GO:0055085">
    <property type="term" value="P:transmembrane transport"/>
    <property type="evidence" value="ECO:0007669"/>
    <property type="project" value="InterPro"/>
</dbReference>
<dbReference type="FunFam" id="3.40.50.300:FF:000016">
    <property type="entry name" value="Oligopeptide ABC transporter ATP-binding component"/>
    <property type="match status" value="1"/>
</dbReference>
<evidence type="ECO:0000256" key="8">
    <source>
        <dbReference type="ARBA" id="ARBA00022840"/>
    </source>
</evidence>
<evidence type="ECO:0000256" key="1">
    <source>
        <dbReference type="ARBA" id="ARBA00004141"/>
    </source>
</evidence>
<evidence type="ECO:0000256" key="9">
    <source>
        <dbReference type="ARBA" id="ARBA00022989"/>
    </source>
</evidence>
<feature type="transmembrane region" description="Helical" evidence="11">
    <location>
        <begin position="26"/>
        <end position="48"/>
    </location>
</feature>
<dbReference type="InterPro" id="IPR025966">
    <property type="entry name" value="OppC_N"/>
</dbReference>
<dbReference type="InterPro" id="IPR027417">
    <property type="entry name" value="P-loop_NTPase"/>
</dbReference>
<evidence type="ECO:0000256" key="6">
    <source>
        <dbReference type="ARBA" id="ARBA00022692"/>
    </source>
</evidence>